<evidence type="ECO:0000256" key="1">
    <source>
        <dbReference type="SAM" id="MobiDB-lite"/>
    </source>
</evidence>
<feature type="region of interest" description="Disordered" evidence="1">
    <location>
        <begin position="1"/>
        <end position="66"/>
    </location>
</feature>
<comment type="caution">
    <text evidence="2">The sequence shown here is derived from an EMBL/GenBank/DDBJ whole genome shotgun (WGS) entry which is preliminary data.</text>
</comment>
<feature type="compositionally biased region" description="Basic and acidic residues" evidence="1">
    <location>
        <begin position="25"/>
        <end position="37"/>
    </location>
</feature>
<feature type="non-terminal residue" evidence="2">
    <location>
        <position position="66"/>
    </location>
</feature>
<dbReference type="AlphaFoldDB" id="A0A837IWV4"/>
<sequence>MAMGSKASFAVHCGTPGTHVLSSDKPCRAELKVEQKQEKKKKCSTAESEIDPRGAESRTKTEKNKK</sequence>
<dbReference type="Proteomes" id="UP000035618">
    <property type="component" value="Unassembled WGS sequence"/>
</dbReference>
<name>A0A837IWV4_9LACO</name>
<protein>
    <submittedName>
        <fullName evidence="2">Neutrophil activating protein bacterioferritin</fullName>
    </submittedName>
</protein>
<evidence type="ECO:0000313" key="3">
    <source>
        <dbReference type="Proteomes" id="UP000035618"/>
    </source>
</evidence>
<proteinExistence type="predicted"/>
<reference evidence="2 3" key="1">
    <citation type="journal article" date="2015" name="BMC Microbiol.">
        <title>Lactobacillus ruminis strains cluster according to their mammalian gut source.</title>
        <authorList>
            <person name="O' Donnell M.M."/>
            <person name="Harris H.M."/>
            <person name="Lynch D.B."/>
            <person name="Ross R.P."/>
            <person name="O'Toole P.W."/>
        </authorList>
    </citation>
    <scope>NUCLEOTIDE SEQUENCE [LARGE SCALE GENOMIC DNA]</scope>
    <source>
        <strain evidence="2 3">ATCC 27780</strain>
    </source>
</reference>
<feature type="compositionally biased region" description="Basic and acidic residues" evidence="1">
    <location>
        <begin position="50"/>
        <end position="66"/>
    </location>
</feature>
<gene>
    <name evidence="2" type="ORF">LRB_2</name>
</gene>
<organism evidence="2 3">
    <name type="scientific">Ligilactobacillus ruminis</name>
    <dbReference type="NCBI Taxonomy" id="1623"/>
    <lineage>
        <taxon>Bacteria</taxon>
        <taxon>Bacillati</taxon>
        <taxon>Bacillota</taxon>
        <taxon>Bacilli</taxon>
        <taxon>Lactobacillales</taxon>
        <taxon>Lactobacillaceae</taxon>
        <taxon>Ligilactobacillus</taxon>
    </lineage>
</organism>
<evidence type="ECO:0000313" key="2">
    <source>
        <dbReference type="EMBL" id="KLA47574.1"/>
    </source>
</evidence>
<accession>A0A837IWV4</accession>
<dbReference type="EMBL" id="JHAJ01000001">
    <property type="protein sequence ID" value="KLA47574.1"/>
    <property type="molecule type" value="Genomic_DNA"/>
</dbReference>